<dbReference type="InterPro" id="IPR014718">
    <property type="entry name" value="GH-type_carb-bd"/>
</dbReference>
<dbReference type="InterPro" id="IPR011013">
    <property type="entry name" value="Gal_mutarotase_sf_dom"/>
</dbReference>
<dbReference type="GO" id="GO:0016853">
    <property type="term" value="F:isomerase activity"/>
    <property type="evidence" value="ECO:0007669"/>
    <property type="project" value="InterPro"/>
</dbReference>
<keyword evidence="2" id="KW-1185">Reference proteome</keyword>
<dbReference type="Pfam" id="PF01263">
    <property type="entry name" value="Aldose_epim"/>
    <property type="match status" value="1"/>
</dbReference>
<dbReference type="Gene3D" id="2.70.98.10">
    <property type="match status" value="1"/>
</dbReference>
<gene>
    <name evidence="1" type="ORF">MJA45_25615</name>
</gene>
<dbReference type="GO" id="GO:0030246">
    <property type="term" value="F:carbohydrate binding"/>
    <property type="evidence" value="ECO:0007669"/>
    <property type="project" value="InterPro"/>
</dbReference>
<sequence>MGRYQVVQTVDCYPVWELVEEATRSVVRICPERGGIVTGFRSKGRELLYLDRQTYEDPEANIRGGIPVLFPICGQLPDGRYEWDGESFTMPNHGVARNRPWEVAGTETEGHAAITLKLTSDAGTLESYPFDFELRFTYLLKDGGLTIRQEYGNRSEASLPVYAGFHPYFASDRKELAYASDASSVLDLNDGREKPFHGSVDLTGRKEAVFLLGTKQREIAFQPAEGYGIRMSYGGEFRYIVLWSVPDKPFVCVEPWMAKTNEMNLKEELVMIPAGETLVTELAISCGPA</sequence>
<dbReference type="PANTHER" id="PTHR11122">
    <property type="entry name" value="APOSPORY-ASSOCIATED PROTEIN C-RELATED"/>
    <property type="match status" value="1"/>
</dbReference>
<dbReference type="RefSeq" id="WP_315604730.1">
    <property type="nucleotide sequence ID" value="NZ_CP130318.1"/>
</dbReference>
<dbReference type="SUPFAM" id="SSF74650">
    <property type="entry name" value="Galactose mutarotase-like"/>
    <property type="match status" value="1"/>
</dbReference>
<dbReference type="Proteomes" id="UP001305702">
    <property type="component" value="Chromosome"/>
</dbReference>
<evidence type="ECO:0000313" key="1">
    <source>
        <dbReference type="EMBL" id="WNQ10954.1"/>
    </source>
</evidence>
<dbReference type="AlphaFoldDB" id="A0AA96LD24"/>
<reference evidence="1 2" key="1">
    <citation type="submission" date="2022-02" db="EMBL/GenBank/DDBJ databases">
        <title>Paenibacillus sp. MBLB1776 Whole Genome Shotgun Sequencing.</title>
        <authorList>
            <person name="Hwang C.Y."/>
            <person name="Cho E.-S."/>
            <person name="Seo M.-J."/>
        </authorList>
    </citation>
    <scope>NUCLEOTIDE SEQUENCE [LARGE SCALE GENOMIC DNA]</scope>
    <source>
        <strain evidence="1 2">MBLB1776</strain>
    </source>
</reference>
<dbReference type="GO" id="GO:0005975">
    <property type="term" value="P:carbohydrate metabolic process"/>
    <property type="evidence" value="ECO:0007669"/>
    <property type="project" value="InterPro"/>
</dbReference>
<dbReference type="EMBL" id="CP130318">
    <property type="protein sequence ID" value="WNQ10954.1"/>
    <property type="molecule type" value="Genomic_DNA"/>
</dbReference>
<protein>
    <submittedName>
        <fullName evidence="1">Aldose epimerase</fullName>
    </submittedName>
</protein>
<dbReference type="InterPro" id="IPR008183">
    <property type="entry name" value="Aldose_1/G6P_1-epimerase"/>
</dbReference>
<accession>A0AA96LD24</accession>
<organism evidence="1 2">
    <name type="scientific">Paenibacillus aurantius</name>
    <dbReference type="NCBI Taxonomy" id="2918900"/>
    <lineage>
        <taxon>Bacteria</taxon>
        <taxon>Bacillati</taxon>
        <taxon>Bacillota</taxon>
        <taxon>Bacilli</taxon>
        <taxon>Bacillales</taxon>
        <taxon>Paenibacillaceae</taxon>
        <taxon>Paenibacillus</taxon>
    </lineage>
</organism>
<proteinExistence type="predicted"/>
<name>A0AA96LD24_9BACL</name>
<dbReference type="PANTHER" id="PTHR11122:SF13">
    <property type="entry name" value="GLUCOSE-6-PHOSPHATE 1-EPIMERASE"/>
    <property type="match status" value="1"/>
</dbReference>
<evidence type="ECO:0000313" key="2">
    <source>
        <dbReference type="Proteomes" id="UP001305702"/>
    </source>
</evidence>
<dbReference type="KEGG" id="paun:MJA45_25615"/>